<dbReference type="EMBL" id="RSCE01000001">
    <property type="protein sequence ID" value="RSH88563.1"/>
    <property type="molecule type" value="Genomic_DNA"/>
</dbReference>
<proteinExistence type="inferred from homology"/>
<dbReference type="SUPFAM" id="SSF50249">
    <property type="entry name" value="Nucleic acid-binding proteins"/>
    <property type="match status" value="1"/>
</dbReference>
<dbReference type="PANTHER" id="PTHR21321:SF1">
    <property type="entry name" value="EXOSOME COMPLEX COMPONENT RRP40"/>
    <property type="match status" value="1"/>
</dbReference>
<dbReference type="InterPro" id="IPR026699">
    <property type="entry name" value="Exosome_RNA_bind1/RRP40/RRP4"/>
</dbReference>
<dbReference type="GO" id="GO:0071035">
    <property type="term" value="P:nuclear polyadenylation-dependent rRNA catabolic process"/>
    <property type="evidence" value="ECO:0007669"/>
    <property type="project" value="TreeGrafter"/>
</dbReference>
<sequence length="242" mass="25979">MTLVFPGSEIPIPSSSKSVTFGPGIAASTSRADLNSSEPSEPRYVATRMGLLSSAKGKDRSESLWVEGVSKRYIPAQRDIVIGTVIARHAEGYRVDLGGAHMARLDALAFEGATKRSKPNLKVGCLVYARVSLANRDMEPEIECFDPATGKAEGFGELKSGLMVSCSLQLGRKLLSPKYPLLPLLAAHIPFETAIGLNGRIWFKTAEVGQTIALHRVIEAVDAGELAVEKADIDRAVKDFLA</sequence>
<keyword evidence="6" id="KW-0271">Exosome</keyword>
<dbReference type="AlphaFoldDB" id="A0A427YBX8"/>
<dbReference type="STRING" id="105984.A0A427YBX8"/>
<dbReference type="InterPro" id="IPR004088">
    <property type="entry name" value="KH_dom_type_1"/>
</dbReference>
<dbReference type="GO" id="GO:0005730">
    <property type="term" value="C:nucleolus"/>
    <property type="evidence" value="ECO:0007669"/>
    <property type="project" value="UniProtKB-SubCell"/>
</dbReference>
<dbReference type="GO" id="GO:0071034">
    <property type="term" value="P:CUT catabolic process"/>
    <property type="evidence" value="ECO:0007669"/>
    <property type="project" value="TreeGrafter"/>
</dbReference>
<keyword evidence="5" id="KW-0698">rRNA processing</keyword>
<evidence type="ECO:0000256" key="5">
    <source>
        <dbReference type="ARBA" id="ARBA00022552"/>
    </source>
</evidence>
<dbReference type="GO" id="GO:0034475">
    <property type="term" value="P:U4 snRNA 3'-end processing"/>
    <property type="evidence" value="ECO:0007669"/>
    <property type="project" value="TreeGrafter"/>
</dbReference>
<dbReference type="SUPFAM" id="SSF54791">
    <property type="entry name" value="Eukaryotic type KH-domain (KH-domain type I)"/>
    <property type="match status" value="1"/>
</dbReference>
<dbReference type="GO" id="GO:0000176">
    <property type="term" value="C:nuclear exosome (RNase complex)"/>
    <property type="evidence" value="ECO:0007669"/>
    <property type="project" value="TreeGrafter"/>
</dbReference>
<dbReference type="Pfam" id="PF18311">
    <property type="entry name" value="Rrp40_N"/>
    <property type="match status" value="1"/>
</dbReference>
<dbReference type="InterPro" id="IPR049469">
    <property type="entry name" value="RRP40_KH-I"/>
</dbReference>
<feature type="domain" description="Exosome complex exonuclease Rrp40 N-terminal" evidence="11">
    <location>
        <begin position="19"/>
        <end position="72"/>
    </location>
</feature>
<evidence type="ECO:0000256" key="6">
    <source>
        <dbReference type="ARBA" id="ARBA00022835"/>
    </source>
</evidence>
<dbReference type="RefSeq" id="XP_028480771.1">
    <property type="nucleotide sequence ID" value="XM_028616914.1"/>
</dbReference>
<dbReference type="InterPro" id="IPR012340">
    <property type="entry name" value="NA-bd_OB-fold"/>
</dbReference>
<accession>A0A427YBX8</accession>
<dbReference type="InterPro" id="IPR041054">
    <property type="entry name" value="Rrp40_N_euk"/>
</dbReference>
<evidence type="ECO:0000259" key="11">
    <source>
        <dbReference type="Pfam" id="PF18311"/>
    </source>
</evidence>
<dbReference type="GO" id="GO:0003723">
    <property type="term" value="F:RNA binding"/>
    <property type="evidence" value="ECO:0007669"/>
    <property type="project" value="UniProtKB-KW"/>
</dbReference>
<dbReference type="OrthoDB" id="340500at2759"/>
<evidence type="ECO:0000256" key="1">
    <source>
        <dbReference type="ARBA" id="ARBA00004496"/>
    </source>
</evidence>
<dbReference type="GO" id="GO:0071038">
    <property type="term" value="P:TRAMP-dependent tRNA surveillance pathway"/>
    <property type="evidence" value="ECO:0007669"/>
    <property type="project" value="TreeGrafter"/>
</dbReference>
<comment type="caution">
    <text evidence="12">The sequence shown here is derived from an EMBL/GenBank/DDBJ whole genome shotgun (WGS) entry which is preliminary data.</text>
</comment>
<evidence type="ECO:0000256" key="4">
    <source>
        <dbReference type="ARBA" id="ARBA00022490"/>
    </source>
</evidence>
<evidence type="ECO:0000259" key="10">
    <source>
        <dbReference type="Pfam" id="PF15985"/>
    </source>
</evidence>
<protein>
    <recommendedName>
        <fullName evidence="9">Ribosomal RNA-processing protein 40</fullName>
    </recommendedName>
</protein>
<dbReference type="GeneID" id="39585651"/>
<evidence type="ECO:0000313" key="12">
    <source>
        <dbReference type="EMBL" id="RSH88563.1"/>
    </source>
</evidence>
<evidence type="ECO:0000256" key="7">
    <source>
        <dbReference type="ARBA" id="ARBA00022884"/>
    </source>
</evidence>
<evidence type="ECO:0000256" key="2">
    <source>
        <dbReference type="ARBA" id="ARBA00004604"/>
    </source>
</evidence>
<evidence type="ECO:0000256" key="8">
    <source>
        <dbReference type="ARBA" id="ARBA00023242"/>
    </source>
</evidence>
<organism evidence="12 13">
    <name type="scientific">Apiotrichum porosum</name>
    <dbReference type="NCBI Taxonomy" id="105984"/>
    <lineage>
        <taxon>Eukaryota</taxon>
        <taxon>Fungi</taxon>
        <taxon>Dikarya</taxon>
        <taxon>Basidiomycota</taxon>
        <taxon>Agaricomycotina</taxon>
        <taxon>Tremellomycetes</taxon>
        <taxon>Trichosporonales</taxon>
        <taxon>Trichosporonaceae</taxon>
        <taxon>Apiotrichum</taxon>
    </lineage>
</organism>
<reference evidence="12 13" key="1">
    <citation type="submission" date="2018-11" db="EMBL/GenBank/DDBJ databases">
        <title>Genome sequence of Apiotrichum porosum DSM 27194.</title>
        <authorList>
            <person name="Aliyu H."/>
            <person name="Gorte O."/>
            <person name="Ochsenreither K."/>
        </authorList>
    </citation>
    <scope>NUCLEOTIDE SEQUENCE [LARGE SCALE GENOMIC DNA]</scope>
    <source>
        <strain evidence="12 13">DSM 27194</strain>
    </source>
</reference>
<name>A0A427YBX8_9TREE</name>
<dbReference type="Proteomes" id="UP000279236">
    <property type="component" value="Unassembled WGS sequence"/>
</dbReference>
<keyword evidence="4" id="KW-0963">Cytoplasm</keyword>
<dbReference type="CDD" id="cd22526">
    <property type="entry name" value="KH-I_Rrp40"/>
    <property type="match status" value="1"/>
</dbReference>
<dbReference type="FunFam" id="2.40.50.140:FF:000112">
    <property type="entry name" value="Exosome complex component RRP40"/>
    <property type="match status" value="1"/>
</dbReference>
<keyword evidence="8" id="KW-0539">Nucleus</keyword>
<evidence type="ECO:0000313" key="13">
    <source>
        <dbReference type="Proteomes" id="UP000279236"/>
    </source>
</evidence>
<dbReference type="InterPro" id="IPR036612">
    <property type="entry name" value="KH_dom_type_1_sf"/>
</dbReference>
<evidence type="ECO:0000256" key="3">
    <source>
        <dbReference type="ARBA" id="ARBA00007841"/>
    </source>
</evidence>
<comment type="subcellular location">
    <subcellularLocation>
        <location evidence="1">Cytoplasm</location>
    </subcellularLocation>
    <subcellularLocation>
        <location evidence="2">Nucleus</location>
        <location evidence="2">Nucleolus</location>
    </subcellularLocation>
</comment>
<keyword evidence="7" id="KW-0694">RNA-binding</keyword>
<dbReference type="InterPro" id="IPR037319">
    <property type="entry name" value="Rrp40_S1"/>
</dbReference>
<dbReference type="Pfam" id="PF21262">
    <property type="entry name" value="RRP40_S1"/>
    <property type="match status" value="1"/>
</dbReference>
<dbReference type="GO" id="GO:0000177">
    <property type="term" value="C:cytoplasmic exosome (RNase complex)"/>
    <property type="evidence" value="ECO:0007669"/>
    <property type="project" value="TreeGrafter"/>
</dbReference>
<dbReference type="GO" id="GO:0000467">
    <property type="term" value="P:exonucleolytic trimming to generate mature 3'-end of 5.8S rRNA from tricistronic rRNA transcript (SSU-rRNA, 5.8S rRNA, LSU-rRNA)"/>
    <property type="evidence" value="ECO:0007669"/>
    <property type="project" value="TreeGrafter"/>
</dbReference>
<keyword evidence="13" id="KW-1185">Reference proteome</keyword>
<dbReference type="Pfam" id="PF15985">
    <property type="entry name" value="KH_6"/>
    <property type="match status" value="1"/>
</dbReference>
<dbReference type="PANTHER" id="PTHR21321">
    <property type="entry name" value="PNAS-3 RELATED"/>
    <property type="match status" value="1"/>
</dbReference>
<dbReference type="GO" id="GO:0071051">
    <property type="term" value="P:poly(A)-dependent snoRNA 3'-end processing"/>
    <property type="evidence" value="ECO:0007669"/>
    <property type="project" value="TreeGrafter"/>
</dbReference>
<evidence type="ECO:0000256" key="9">
    <source>
        <dbReference type="ARBA" id="ARBA00030615"/>
    </source>
</evidence>
<comment type="similarity">
    <text evidence="3">Belongs to the RRP40 family.</text>
</comment>
<feature type="domain" description="K Homology" evidence="10">
    <location>
        <begin position="161"/>
        <end position="208"/>
    </location>
</feature>
<dbReference type="Gene3D" id="2.40.50.140">
    <property type="entry name" value="Nucleic acid-binding proteins"/>
    <property type="match status" value="1"/>
</dbReference>
<dbReference type="CDD" id="cd05790">
    <property type="entry name" value="S1_Rrp40"/>
    <property type="match status" value="1"/>
</dbReference>
<gene>
    <name evidence="12" type="primary">RRP40</name>
    <name evidence="12" type="ORF">EHS24_001108</name>
</gene>
<dbReference type="Gene3D" id="3.30.1370.10">
    <property type="entry name" value="K Homology domain, type 1"/>
    <property type="match status" value="1"/>
</dbReference>